<evidence type="ECO:0000256" key="1">
    <source>
        <dbReference type="SAM" id="MobiDB-lite"/>
    </source>
</evidence>
<dbReference type="PANTHER" id="PTHR46033">
    <property type="entry name" value="PROTEIN MAIN-LIKE 2"/>
    <property type="match status" value="1"/>
</dbReference>
<proteinExistence type="predicted"/>
<feature type="domain" description="Aminotransferase-like plant mobile" evidence="2">
    <location>
        <begin position="62"/>
        <end position="126"/>
    </location>
</feature>
<dbReference type="EMBL" id="CAUOFW020003660">
    <property type="protein sequence ID" value="CAK9161350.1"/>
    <property type="molecule type" value="Genomic_DNA"/>
</dbReference>
<gene>
    <name evidence="3" type="ORF">ILEXP_LOCUS30148</name>
</gene>
<dbReference type="Proteomes" id="UP001642360">
    <property type="component" value="Unassembled WGS sequence"/>
</dbReference>
<dbReference type="PANTHER" id="PTHR46033:SF80">
    <property type="entry name" value="PROTEIN MAIN-LIKE 2-LIKE"/>
    <property type="match status" value="1"/>
</dbReference>
<feature type="compositionally biased region" description="Acidic residues" evidence="1">
    <location>
        <begin position="1"/>
        <end position="14"/>
    </location>
</feature>
<dbReference type="InterPro" id="IPR044824">
    <property type="entry name" value="MAIN-like"/>
</dbReference>
<dbReference type="InterPro" id="IPR019557">
    <property type="entry name" value="AminoTfrase-like_pln_mobile"/>
</dbReference>
<feature type="region of interest" description="Disordered" evidence="1">
    <location>
        <begin position="1"/>
        <end position="21"/>
    </location>
</feature>
<organism evidence="3 4">
    <name type="scientific">Ilex paraguariensis</name>
    <name type="common">yerba mate</name>
    <dbReference type="NCBI Taxonomy" id="185542"/>
    <lineage>
        <taxon>Eukaryota</taxon>
        <taxon>Viridiplantae</taxon>
        <taxon>Streptophyta</taxon>
        <taxon>Embryophyta</taxon>
        <taxon>Tracheophyta</taxon>
        <taxon>Spermatophyta</taxon>
        <taxon>Magnoliopsida</taxon>
        <taxon>eudicotyledons</taxon>
        <taxon>Gunneridae</taxon>
        <taxon>Pentapetalae</taxon>
        <taxon>asterids</taxon>
        <taxon>campanulids</taxon>
        <taxon>Aquifoliales</taxon>
        <taxon>Aquifoliaceae</taxon>
        <taxon>Ilex</taxon>
    </lineage>
</organism>
<evidence type="ECO:0000259" key="2">
    <source>
        <dbReference type="Pfam" id="PF10536"/>
    </source>
</evidence>
<dbReference type="AlphaFoldDB" id="A0ABC8SWQ1"/>
<sequence>MADPGEDTIFEEREENMVSPTGGKPTLRIARFSNPQRYPQKGWQTWVDQLKPLYQQTWKKAGIYEAILASTYQTLRHNDLVIALAERWCIETNTFIFPWGEATVSLEDMVVLGGYSVLGDPVFSPLYYIRLDPSSSKSDQSS</sequence>
<comment type="caution">
    <text evidence="3">The sequence shown here is derived from an EMBL/GenBank/DDBJ whole genome shotgun (WGS) entry which is preliminary data.</text>
</comment>
<protein>
    <recommendedName>
        <fullName evidence="2">Aminotransferase-like plant mobile domain-containing protein</fullName>
    </recommendedName>
</protein>
<evidence type="ECO:0000313" key="4">
    <source>
        <dbReference type="Proteomes" id="UP001642360"/>
    </source>
</evidence>
<keyword evidence="4" id="KW-1185">Reference proteome</keyword>
<evidence type="ECO:0000313" key="3">
    <source>
        <dbReference type="EMBL" id="CAK9161350.1"/>
    </source>
</evidence>
<name>A0ABC8SWQ1_9AQUA</name>
<reference evidence="3 4" key="1">
    <citation type="submission" date="2024-02" db="EMBL/GenBank/DDBJ databases">
        <authorList>
            <person name="Vignale AGUSTIN F."/>
            <person name="Sosa J E."/>
            <person name="Modenutti C."/>
        </authorList>
    </citation>
    <scope>NUCLEOTIDE SEQUENCE [LARGE SCALE GENOMIC DNA]</scope>
</reference>
<dbReference type="Pfam" id="PF10536">
    <property type="entry name" value="PMD"/>
    <property type="match status" value="1"/>
</dbReference>
<accession>A0ABC8SWQ1</accession>